<dbReference type="Proteomes" id="UP000269134">
    <property type="component" value="Unassembled WGS sequence"/>
</dbReference>
<keyword evidence="2" id="KW-1185">Reference proteome</keyword>
<accession>A0ABX9UZF5</accession>
<gene>
    <name evidence="1" type="ORF">EA795_16235</name>
</gene>
<evidence type="ECO:0000313" key="2">
    <source>
        <dbReference type="Proteomes" id="UP000269134"/>
    </source>
</evidence>
<proteinExistence type="predicted"/>
<reference evidence="1 2" key="1">
    <citation type="submission" date="2018-10" db="EMBL/GenBank/DDBJ databases">
        <title>Pseudomonas sp. GL14 genome.</title>
        <authorList>
            <person name="Peng J."/>
            <person name="Liu Z.-P."/>
        </authorList>
    </citation>
    <scope>NUCLEOTIDE SEQUENCE [LARGE SCALE GENOMIC DNA]</scope>
    <source>
        <strain evidence="1 2">GL14</strain>
    </source>
</reference>
<protein>
    <submittedName>
        <fullName evidence="1">Uncharacterized protein</fullName>
    </submittedName>
</protein>
<comment type="caution">
    <text evidence="1">The sequence shown here is derived from an EMBL/GenBank/DDBJ whole genome shotgun (WGS) entry which is preliminary data.</text>
</comment>
<name>A0ABX9UZF5_9GAMM</name>
<sequence>MAFPCQVLQRQLAPFPAQPFGPGLFLRDAALFVVHLECQTSLLMPCFAQKQAPARPHMKRQQTLGAAE</sequence>
<evidence type="ECO:0000313" key="1">
    <source>
        <dbReference type="EMBL" id="RMH98827.1"/>
    </source>
</evidence>
<dbReference type="EMBL" id="RFFL01000013">
    <property type="protein sequence ID" value="RMH98827.1"/>
    <property type="molecule type" value="Genomic_DNA"/>
</dbReference>
<organism evidence="1 2">
    <name type="scientific">Stutzerimonas nitrititolerans</name>
    <dbReference type="NCBI Taxonomy" id="2482751"/>
    <lineage>
        <taxon>Bacteria</taxon>
        <taxon>Pseudomonadati</taxon>
        <taxon>Pseudomonadota</taxon>
        <taxon>Gammaproteobacteria</taxon>
        <taxon>Pseudomonadales</taxon>
        <taxon>Pseudomonadaceae</taxon>
        <taxon>Stutzerimonas</taxon>
    </lineage>
</organism>